<dbReference type="Pfam" id="PF01266">
    <property type="entry name" value="DAO"/>
    <property type="match status" value="1"/>
</dbReference>
<organism evidence="4 5">
    <name type="scientific">Rubrivivax gelatinosus</name>
    <name type="common">Rhodocyclus gelatinosus</name>
    <name type="synonym">Rhodopseudomonas gelatinosa</name>
    <dbReference type="NCBI Taxonomy" id="28068"/>
    <lineage>
        <taxon>Bacteria</taxon>
        <taxon>Pseudomonadati</taxon>
        <taxon>Pseudomonadota</taxon>
        <taxon>Betaproteobacteria</taxon>
        <taxon>Burkholderiales</taxon>
        <taxon>Sphaerotilaceae</taxon>
        <taxon>Rubrivivax</taxon>
    </lineage>
</organism>
<dbReference type="InterPro" id="IPR036188">
    <property type="entry name" value="FAD/NAD-bd_sf"/>
</dbReference>
<dbReference type="GO" id="GO:0005886">
    <property type="term" value="C:plasma membrane"/>
    <property type="evidence" value="ECO:0007669"/>
    <property type="project" value="TreeGrafter"/>
</dbReference>
<dbReference type="SUPFAM" id="SSF51905">
    <property type="entry name" value="FAD/NAD(P)-binding domain"/>
    <property type="match status" value="1"/>
</dbReference>
<evidence type="ECO:0000313" key="5">
    <source>
        <dbReference type="Proteomes" id="UP000295106"/>
    </source>
</evidence>
<evidence type="ECO:0000313" key="4">
    <source>
        <dbReference type="EMBL" id="TCP04526.1"/>
    </source>
</evidence>
<evidence type="ECO:0000256" key="2">
    <source>
        <dbReference type="ARBA" id="ARBA00023002"/>
    </source>
</evidence>
<dbReference type="SUPFAM" id="SSF54373">
    <property type="entry name" value="FAD-linked reductases, C-terminal domain"/>
    <property type="match status" value="1"/>
</dbReference>
<dbReference type="GO" id="GO:0005737">
    <property type="term" value="C:cytoplasm"/>
    <property type="evidence" value="ECO:0007669"/>
    <property type="project" value="TreeGrafter"/>
</dbReference>
<proteinExistence type="inferred from homology"/>
<feature type="domain" description="FAD dependent oxidoreductase" evidence="3">
    <location>
        <begin position="2"/>
        <end position="397"/>
    </location>
</feature>
<dbReference type="OrthoDB" id="18526at2"/>
<dbReference type="GO" id="GO:0055130">
    <property type="term" value="P:D-alanine catabolic process"/>
    <property type="evidence" value="ECO:0007669"/>
    <property type="project" value="TreeGrafter"/>
</dbReference>
<dbReference type="EMBL" id="SLXD01000002">
    <property type="protein sequence ID" value="TCP04526.1"/>
    <property type="molecule type" value="Genomic_DNA"/>
</dbReference>
<comment type="caution">
    <text evidence="4">The sequence shown here is derived from an EMBL/GenBank/DDBJ whole genome shotgun (WGS) entry which is preliminary data.</text>
</comment>
<dbReference type="Proteomes" id="UP000295106">
    <property type="component" value="Unassembled WGS sequence"/>
</dbReference>
<dbReference type="PANTHER" id="PTHR13847">
    <property type="entry name" value="SARCOSINE DEHYDROGENASE-RELATED"/>
    <property type="match status" value="1"/>
</dbReference>
<dbReference type="Gene3D" id="3.30.9.10">
    <property type="entry name" value="D-Amino Acid Oxidase, subunit A, domain 2"/>
    <property type="match status" value="1"/>
</dbReference>
<comment type="similarity">
    <text evidence="1">Belongs to the DadA oxidoreductase family.</text>
</comment>
<dbReference type="InterPro" id="IPR006076">
    <property type="entry name" value="FAD-dep_OxRdtase"/>
</dbReference>
<sequence>MRVAVIGAGIVGVTTAFELAADGHEVVVYERRGSVAAETSFANAGVLAPGYVMPSAAPGMPLKLMLQLLRREGALTLDGLGVWGQMPWLWRWWRACRPGVHATNRAAMLRLARLSQERLATLTRTLRLDYEHSRGYTVLLRSERELKRSRQGLKLLAELGVPFELLDAGRARQVEPGLNPETALRAAVHLPQDGVGNCRQFAQQLKTETVQRGADFRFGVEVERIGAGGTPSVVASGSEERFDAVVLCSGAASAPLLQSLRLKLPLAPVWGYAVTAPLRQLEGYPDLGPRSAVFDERYRVTVSRLGQRVRVAGSSEIGGRADRYDERALGMLYRVLEDWFPGAFVPTQAQRWKGARPSLPDGPPVLGASGLPGVWLNLGHGASGWALACGSARVLAEQVAGRAAPLDMTALGLERLR</sequence>
<evidence type="ECO:0000259" key="3">
    <source>
        <dbReference type="Pfam" id="PF01266"/>
    </source>
</evidence>
<reference evidence="4 5" key="1">
    <citation type="submission" date="2019-03" db="EMBL/GenBank/DDBJ databases">
        <title>Genomic Encyclopedia of Type Strains, Phase IV (KMG-IV): sequencing the most valuable type-strain genomes for metagenomic binning, comparative biology and taxonomic classification.</title>
        <authorList>
            <person name="Goeker M."/>
        </authorList>
    </citation>
    <scope>NUCLEOTIDE SEQUENCE [LARGE SCALE GENOMIC DNA]</scope>
    <source>
        <strain evidence="4 5">DSM 1709</strain>
    </source>
</reference>
<dbReference type="GO" id="GO:0008718">
    <property type="term" value="F:D-amino-acid dehydrogenase activity"/>
    <property type="evidence" value="ECO:0007669"/>
    <property type="project" value="TreeGrafter"/>
</dbReference>
<keyword evidence="2" id="KW-0560">Oxidoreductase</keyword>
<dbReference type="Gene3D" id="3.50.50.60">
    <property type="entry name" value="FAD/NAD(P)-binding domain"/>
    <property type="match status" value="2"/>
</dbReference>
<evidence type="ECO:0000256" key="1">
    <source>
        <dbReference type="ARBA" id="ARBA00009410"/>
    </source>
</evidence>
<name>A0A4R2MN86_RUBGE</name>
<accession>A0A4R2MN86</accession>
<dbReference type="RefSeq" id="WP_132645027.1">
    <property type="nucleotide sequence ID" value="NZ_CP181386.1"/>
</dbReference>
<gene>
    <name evidence="4" type="ORF">EV684_102280</name>
</gene>
<protein>
    <submittedName>
        <fullName evidence="4">D-amino-acid dehydrogenase</fullName>
    </submittedName>
</protein>
<dbReference type="AlphaFoldDB" id="A0A4R2MN86"/>
<dbReference type="PANTHER" id="PTHR13847:SF280">
    <property type="entry name" value="D-AMINO ACID DEHYDROGENASE"/>
    <property type="match status" value="1"/>
</dbReference>
<dbReference type="GeneID" id="99684934"/>